<keyword evidence="4" id="KW-1185">Reference proteome</keyword>
<feature type="transmembrane region" description="Helical" evidence="1">
    <location>
        <begin position="9"/>
        <end position="27"/>
    </location>
</feature>
<organism evidence="3 4">
    <name type="scientific">Comamonas nitrativorans</name>
    <dbReference type="NCBI Taxonomy" id="108437"/>
    <lineage>
        <taxon>Bacteria</taxon>
        <taxon>Pseudomonadati</taxon>
        <taxon>Pseudomonadota</taxon>
        <taxon>Betaproteobacteria</taxon>
        <taxon>Burkholderiales</taxon>
        <taxon>Comamonadaceae</taxon>
        <taxon>Comamonas</taxon>
    </lineage>
</organism>
<keyword evidence="1" id="KW-1133">Transmembrane helix</keyword>
<dbReference type="InterPro" id="IPR028087">
    <property type="entry name" value="Tad_N"/>
</dbReference>
<proteinExistence type="predicted"/>
<reference evidence="4" key="1">
    <citation type="journal article" date="2019" name="Int. J. Syst. Evol. Microbiol.">
        <title>The Global Catalogue of Microorganisms (GCM) 10K type strain sequencing project: providing services to taxonomists for standard genome sequencing and annotation.</title>
        <authorList>
            <consortium name="The Broad Institute Genomics Platform"/>
            <consortium name="The Broad Institute Genome Sequencing Center for Infectious Disease"/>
            <person name="Wu L."/>
            <person name="Ma J."/>
        </authorList>
    </citation>
    <scope>NUCLEOTIDE SEQUENCE [LARGE SCALE GENOMIC DNA]</scope>
    <source>
        <strain evidence="4">JCM 11650</strain>
    </source>
</reference>
<evidence type="ECO:0000313" key="4">
    <source>
        <dbReference type="Proteomes" id="UP001595967"/>
    </source>
</evidence>
<evidence type="ECO:0000259" key="2">
    <source>
        <dbReference type="Pfam" id="PF13400"/>
    </source>
</evidence>
<feature type="domain" description="Putative Flp pilus-assembly TadG-like N-terminal" evidence="2">
    <location>
        <begin position="6"/>
        <end position="51"/>
    </location>
</feature>
<comment type="caution">
    <text evidence="3">The sequence shown here is derived from an EMBL/GenBank/DDBJ whole genome shotgun (WGS) entry which is preliminary data.</text>
</comment>
<name>A0ABV9GWD6_9BURK</name>
<dbReference type="RefSeq" id="WP_377725753.1">
    <property type="nucleotide sequence ID" value="NZ_JBHSEW010000007.1"/>
</dbReference>
<keyword evidence="1" id="KW-0472">Membrane</keyword>
<sequence length="484" mass="53405">MGRQSGQALLYGIFMLVAGLAALFFMFNVGQLTREKTKLVTTADAVAYSAGLMHARALNYSAYNNRALLANEVLVSQMVSMSSWAQYVENWSSNLPRVHPECRGIAQVENGNYWSAFFSMLSAMRKFGPEYAVACGLMESQHIRPHIPNFSDLVQNATTAAVAAAEVQKSVIKTAQQILHTGFVAERHRIMQSVADANYAGDGHVTVDLTAGTDDWLYGPGGAFTKRYDGSERTRFKDVTLEGAYTDAFVKERRWRSTAVIPQLGRCFGKFNYVDRAGGTALLGLDEWHAVDTQSYHRYRARRFIGCRKGETPTGMAQQEASVTNQAPAGTYGGSSSRNPSAHRYALQTNSPDMRYSGLPGYYDLNASWLTGSNSNKEPVLRHSVRLTRAANQLRTTDGSTGQIQTRGDSRIAAYETTLADGVMAAVSGTEVFFERPPDHGDNRWGAKRSRPVELGSLFNPYWQTRLVEGDVASQWLRQGVARP</sequence>
<accession>A0ABV9GWD6</accession>
<dbReference type="Pfam" id="PF13400">
    <property type="entry name" value="Tad"/>
    <property type="match status" value="1"/>
</dbReference>
<evidence type="ECO:0000313" key="3">
    <source>
        <dbReference type="EMBL" id="MFC4622327.1"/>
    </source>
</evidence>
<evidence type="ECO:0000256" key="1">
    <source>
        <dbReference type="SAM" id="Phobius"/>
    </source>
</evidence>
<protein>
    <submittedName>
        <fullName evidence="3">Pilus assembly protein TadG-related protein</fullName>
    </submittedName>
</protein>
<gene>
    <name evidence="3" type="ORF">ACFO3A_08875</name>
</gene>
<dbReference type="EMBL" id="JBHSEW010000007">
    <property type="protein sequence ID" value="MFC4622327.1"/>
    <property type="molecule type" value="Genomic_DNA"/>
</dbReference>
<keyword evidence="1" id="KW-0812">Transmembrane</keyword>
<dbReference type="Proteomes" id="UP001595967">
    <property type="component" value="Unassembled WGS sequence"/>
</dbReference>